<dbReference type="InterPro" id="IPR024862">
    <property type="entry name" value="TRPV"/>
</dbReference>
<dbReference type="PROSITE" id="PS50088">
    <property type="entry name" value="ANK_REPEAT"/>
    <property type="match status" value="2"/>
</dbReference>
<dbReference type="InterPro" id="IPR005821">
    <property type="entry name" value="Ion_trans_dom"/>
</dbReference>
<dbReference type="InterPro" id="IPR036770">
    <property type="entry name" value="Ankyrin_rpt-contain_sf"/>
</dbReference>
<keyword evidence="11 14" id="KW-0472">Membrane</keyword>
<dbReference type="SMART" id="SM00248">
    <property type="entry name" value="ANK"/>
    <property type="match status" value="3"/>
</dbReference>
<evidence type="ECO:0000256" key="6">
    <source>
        <dbReference type="ARBA" id="ARBA00022692"/>
    </source>
</evidence>
<dbReference type="Gene3D" id="1.25.40.20">
    <property type="entry name" value="Ankyrin repeat-containing domain"/>
    <property type="match status" value="1"/>
</dbReference>
<evidence type="ECO:0000256" key="14">
    <source>
        <dbReference type="SAM" id="Phobius"/>
    </source>
</evidence>
<sequence>AVGECPIHMLFLYGTEAHLDIARDLLVRFPLIATQIYNKPNYYGENILHLAIVKREANMVDWLLSHASLEPYKDELLRARATGDFFKIGQPSYYGETPLGFACCTNQWNMVEILLKHGADMDSMDNNDNTVLHMLVICNLPDMYAKFKARWIERQAAKDKKKTIKSEKSELPKLWNRLNKDGLTPLTLAANSGRVKMLSALLQERAVLQWSYGNVSCLLHPLDQLDVGYYENEKNKNIFTLIIKGKHWHITHRMLCMTGQTIVLAGAVLKGAREIGEMCSMGFRNYVNTAGTIFLENLASIFCLGIFVVQILRLTKLSEYESLVLAFTSLVGWGYIFFFTMPFRFTGPFVIMIYKMLFNDVLRFCIIHTIFLAGFSQAFFILFNENGFGGFLSSIKQCFLGLLGEFDLDYYIKGRHPLASVTLLICHIVVITILLLNLLIAMMGDTYADVKKSAAKLWHLERARIALEIENGMSSSERKSDVNKYWVDVKGERYLQVEQVADDRSNLKEGKAEDD</sequence>
<feature type="repeat" description="ANK" evidence="13">
    <location>
        <begin position="94"/>
        <end position="126"/>
    </location>
</feature>
<keyword evidence="2" id="KW-0813">Transport</keyword>
<feature type="transmembrane region" description="Helical" evidence="14">
    <location>
        <begin position="361"/>
        <end position="383"/>
    </location>
</feature>
<keyword evidence="10" id="KW-0406">Ion transport</keyword>
<dbReference type="Proteomes" id="UP000681720">
    <property type="component" value="Unassembled WGS sequence"/>
</dbReference>
<dbReference type="GO" id="GO:0098703">
    <property type="term" value="P:calcium ion import across plasma membrane"/>
    <property type="evidence" value="ECO:0007669"/>
    <property type="project" value="TreeGrafter"/>
</dbReference>
<dbReference type="InterPro" id="IPR002110">
    <property type="entry name" value="Ankyrin_rpt"/>
</dbReference>
<evidence type="ECO:0000256" key="1">
    <source>
        <dbReference type="ARBA" id="ARBA00004651"/>
    </source>
</evidence>
<dbReference type="Pfam" id="PF00520">
    <property type="entry name" value="Ion_trans"/>
    <property type="match status" value="1"/>
</dbReference>
<dbReference type="Pfam" id="PF00023">
    <property type="entry name" value="Ank"/>
    <property type="match status" value="2"/>
</dbReference>
<evidence type="ECO:0000259" key="15">
    <source>
        <dbReference type="Pfam" id="PF00520"/>
    </source>
</evidence>
<dbReference type="PANTHER" id="PTHR10582:SF31">
    <property type="entry name" value="TRANSIENT RECEPTOR POTENTIAL CATION CHANNEL SUBFAMILY V MEMBER 6-LIKE"/>
    <property type="match status" value="1"/>
</dbReference>
<accession>A0A8S2QNV2</accession>
<dbReference type="PROSITE" id="PS50297">
    <property type="entry name" value="ANK_REP_REGION"/>
    <property type="match status" value="2"/>
</dbReference>
<keyword evidence="5" id="KW-0107">Calcium channel</keyword>
<evidence type="ECO:0000313" key="16">
    <source>
        <dbReference type="EMBL" id="CAF4116648.1"/>
    </source>
</evidence>
<evidence type="ECO:0000256" key="5">
    <source>
        <dbReference type="ARBA" id="ARBA00022673"/>
    </source>
</evidence>
<keyword evidence="12" id="KW-0407">Ion channel</keyword>
<dbReference type="GO" id="GO:0005262">
    <property type="term" value="F:calcium channel activity"/>
    <property type="evidence" value="ECO:0007669"/>
    <property type="project" value="UniProtKB-KW"/>
</dbReference>
<keyword evidence="6 14" id="KW-0812">Transmembrane</keyword>
<comment type="caution">
    <text evidence="16">The sequence shown here is derived from an EMBL/GenBank/DDBJ whole genome shotgun (WGS) entry which is preliminary data.</text>
</comment>
<reference evidence="16" key="1">
    <citation type="submission" date="2021-02" db="EMBL/GenBank/DDBJ databases">
        <authorList>
            <person name="Nowell W R."/>
        </authorList>
    </citation>
    <scope>NUCLEOTIDE SEQUENCE</scope>
</reference>
<feature type="repeat" description="ANK" evidence="13">
    <location>
        <begin position="181"/>
        <end position="206"/>
    </location>
</feature>
<dbReference type="AlphaFoldDB" id="A0A8S2QNV2"/>
<organism evidence="16 17">
    <name type="scientific">Rotaria magnacalcarata</name>
    <dbReference type="NCBI Taxonomy" id="392030"/>
    <lineage>
        <taxon>Eukaryota</taxon>
        <taxon>Metazoa</taxon>
        <taxon>Spiralia</taxon>
        <taxon>Gnathifera</taxon>
        <taxon>Rotifera</taxon>
        <taxon>Eurotatoria</taxon>
        <taxon>Bdelloidea</taxon>
        <taxon>Philodinida</taxon>
        <taxon>Philodinidae</taxon>
        <taxon>Rotaria</taxon>
    </lineage>
</organism>
<comment type="subcellular location">
    <subcellularLocation>
        <location evidence="1">Cell membrane</location>
        <topology evidence="1">Multi-pass membrane protein</topology>
    </subcellularLocation>
</comment>
<feature type="transmembrane region" description="Helical" evidence="14">
    <location>
        <begin position="250"/>
        <end position="269"/>
    </location>
</feature>
<evidence type="ECO:0000256" key="11">
    <source>
        <dbReference type="ARBA" id="ARBA00023136"/>
    </source>
</evidence>
<evidence type="ECO:0000256" key="8">
    <source>
        <dbReference type="ARBA" id="ARBA00022837"/>
    </source>
</evidence>
<gene>
    <name evidence="16" type="ORF">GIL414_LOCUS17840</name>
</gene>
<protein>
    <recommendedName>
        <fullName evidence="15">Ion transport domain-containing protein</fullName>
    </recommendedName>
</protein>
<evidence type="ECO:0000256" key="12">
    <source>
        <dbReference type="ARBA" id="ARBA00023303"/>
    </source>
</evidence>
<evidence type="ECO:0000256" key="4">
    <source>
        <dbReference type="ARBA" id="ARBA00022568"/>
    </source>
</evidence>
<evidence type="ECO:0000256" key="2">
    <source>
        <dbReference type="ARBA" id="ARBA00022448"/>
    </source>
</evidence>
<feature type="transmembrane region" description="Helical" evidence="14">
    <location>
        <begin position="418"/>
        <end position="442"/>
    </location>
</feature>
<dbReference type="GO" id="GO:0005886">
    <property type="term" value="C:plasma membrane"/>
    <property type="evidence" value="ECO:0007669"/>
    <property type="project" value="UniProtKB-SubCell"/>
</dbReference>
<keyword evidence="13" id="KW-0040">ANK repeat</keyword>
<dbReference type="SUPFAM" id="SSF48403">
    <property type="entry name" value="Ankyrin repeat"/>
    <property type="match status" value="1"/>
</dbReference>
<keyword evidence="4" id="KW-0109">Calcium transport</keyword>
<feature type="non-terminal residue" evidence="16">
    <location>
        <position position="1"/>
    </location>
</feature>
<proteinExistence type="predicted"/>
<keyword evidence="3" id="KW-1003">Cell membrane</keyword>
<evidence type="ECO:0000256" key="10">
    <source>
        <dbReference type="ARBA" id="ARBA00023065"/>
    </source>
</evidence>
<keyword evidence="7" id="KW-0677">Repeat</keyword>
<evidence type="ECO:0000256" key="13">
    <source>
        <dbReference type="PROSITE-ProRule" id="PRU00023"/>
    </source>
</evidence>
<feature type="domain" description="Ion transport" evidence="15">
    <location>
        <begin position="277"/>
        <end position="453"/>
    </location>
</feature>
<evidence type="ECO:0000256" key="7">
    <source>
        <dbReference type="ARBA" id="ARBA00022737"/>
    </source>
</evidence>
<feature type="transmembrane region" description="Helical" evidence="14">
    <location>
        <begin position="332"/>
        <end position="354"/>
    </location>
</feature>
<dbReference type="EMBL" id="CAJOBJ010008600">
    <property type="protein sequence ID" value="CAF4116648.1"/>
    <property type="molecule type" value="Genomic_DNA"/>
</dbReference>
<evidence type="ECO:0000256" key="9">
    <source>
        <dbReference type="ARBA" id="ARBA00022989"/>
    </source>
</evidence>
<dbReference type="PANTHER" id="PTHR10582">
    <property type="entry name" value="TRANSIENT RECEPTOR POTENTIAL ION CHANNEL PROTEIN"/>
    <property type="match status" value="1"/>
</dbReference>
<evidence type="ECO:0000313" key="17">
    <source>
        <dbReference type="Proteomes" id="UP000681720"/>
    </source>
</evidence>
<name>A0A8S2QNV2_9BILA</name>
<feature type="transmembrane region" description="Helical" evidence="14">
    <location>
        <begin position="290"/>
        <end position="312"/>
    </location>
</feature>
<evidence type="ECO:0000256" key="3">
    <source>
        <dbReference type="ARBA" id="ARBA00022475"/>
    </source>
</evidence>
<keyword evidence="9 14" id="KW-1133">Transmembrane helix</keyword>
<keyword evidence="8" id="KW-0106">Calcium</keyword>